<sequence>LIMVKLTLFDNTKIVLKDDDVLCGTAADAPRTNKLAIRDFPHQDIVAFITHFIKETPLFIAKRNPDIIYSSADIIEISIRS</sequence>
<organism evidence="1 2">
    <name type="scientific">Latilactobacillus sakei</name>
    <name type="common">Lactobacillus sakei</name>
    <dbReference type="NCBI Taxonomy" id="1599"/>
    <lineage>
        <taxon>Bacteria</taxon>
        <taxon>Bacillati</taxon>
        <taxon>Bacillota</taxon>
        <taxon>Bacilli</taxon>
        <taxon>Lactobacillales</taxon>
        <taxon>Lactobacillaceae</taxon>
        <taxon>Latilactobacillus</taxon>
    </lineage>
</organism>
<evidence type="ECO:0000313" key="1">
    <source>
        <dbReference type="EMBL" id="PKX77519.1"/>
    </source>
</evidence>
<reference evidence="1 2" key="1">
    <citation type="submission" date="2016-09" db="EMBL/GenBank/DDBJ databases">
        <authorList>
            <person name="Inglin R.C."/>
        </authorList>
    </citation>
    <scope>NUCLEOTIDE SEQUENCE [LARGE SCALE GENOMIC DNA]</scope>
    <source>
        <strain evidence="1 2">RI-517</strain>
    </source>
</reference>
<gene>
    <name evidence="1" type="ORF">CUR37_06635</name>
</gene>
<name>A0AAX0V9Z7_LATSK</name>
<proteinExistence type="predicted"/>
<dbReference type="RefSeq" id="WP_180752910.1">
    <property type="nucleotide sequence ID" value="NZ_MKGH01000031.1"/>
</dbReference>
<dbReference type="AlphaFoldDB" id="A0AAX0V9Z7"/>
<evidence type="ECO:0000313" key="2">
    <source>
        <dbReference type="Proteomes" id="UP000234349"/>
    </source>
</evidence>
<dbReference type="Proteomes" id="UP000234349">
    <property type="component" value="Unassembled WGS sequence"/>
</dbReference>
<dbReference type="EMBL" id="MKGH01000031">
    <property type="protein sequence ID" value="PKX77519.1"/>
    <property type="molecule type" value="Genomic_DNA"/>
</dbReference>
<feature type="non-terminal residue" evidence="1">
    <location>
        <position position="1"/>
    </location>
</feature>
<comment type="caution">
    <text evidence="1">The sequence shown here is derived from an EMBL/GenBank/DDBJ whole genome shotgun (WGS) entry which is preliminary data.</text>
</comment>
<accession>A0AAX0V9Z7</accession>
<protein>
    <submittedName>
        <fullName evidence="1">Uncharacterized protein</fullName>
    </submittedName>
</protein>